<protein>
    <submittedName>
        <fullName evidence="2">Uncharacterized protein</fullName>
    </submittedName>
</protein>
<evidence type="ECO:0000256" key="1">
    <source>
        <dbReference type="SAM" id="MobiDB-lite"/>
    </source>
</evidence>
<feature type="compositionally biased region" description="Polar residues" evidence="1">
    <location>
        <begin position="1"/>
        <end position="16"/>
    </location>
</feature>
<organism evidence="2">
    <name type="scientific">viral metagenome</name>
    <dbReference type="NCBI Taxonomy" id="1070528"/>
    <lineage>
        <taxon>unclassified sequences</taxon>
        <taxon>metagenomes</taxon>
        <taxon>organismal metagenomes</taxon>
    </lineage>
</organism>
<dbReference type="EMBL" id="MN738786">
    <property type="protein sequence ID" value="QHT36748.1"/>
    <property type="molecule type" value="Genomic_DNA"/>
</dbReference>
<name>A0A6C0F584_9ZZZZ</name>
<accession>A0A6C0F584</accession>
<dbReference type="AlphaFoldDB" id="A0A6C0F584"/>
<reference evidence="2" key="1">
    <citation type="journal article" date="2020" name="Nature">
        <title>Giant virus diversity and host interactions through global metagenomics.</title>
        <authorList>
            <person name="Schulz F."/>
            <person name="Roux S."/>
            <person name="Paez-Espino D."/>
            <person name="Jungbluth S."/>
            <person name="Walsh D.A."/>
            <person name="Denef V.J."/>
            <person name="McMahon K.D."/>
            <person name="Konstantinidis K.T."/>
            <person name="Eloe-Fadrosh E.A."/>
            <person name="Kyrpides N.C."/>
            <person name="Woyke T."/>
        </authorList>
    </citation>
    <scope>NUCLEOTIDE SEQUENCE</scope>
    <source>
        <strain evidence="2">GVMAG-S-ERX555967-130</strain>
    </source>
</reference>
<sequence length="230" mass="27520">MTEDSVTTESASTGSNKTHRVDDKNNCKQTKYMSINAFSYSYPGFPPIEGYSDEDRDPLIQDILDTLPQDMINYIYIWWFRLFWRNYRPNTALVPTWYKRHVKIEKKIWEAKEKNIHFMHLPFNTLQCNKKWIPGCQCDYCKNYETHHKKKVVLKVSQIKQRLDLAPDSGRFSVELYSKKHNKTYLINESGLKENLHFDCFYDTPVETYWKYAVRHPDTEPLGFTNYEED</sequence>
<evidence type="ECO:0000313" key="2">
    <source>
        <dbReference type="EMBL" id="QHT36748.1"/>
    </source>
</evidence>
<proteinExistence type="predicted"/>
<feature type="region of interest" description="Disordered" evidence="1">
    <location>
        <begin position="1"/>
        <end position="23"/>
    </location>
</feature>